<feature type="region of interest" description="Disordered" evidence="1">
    <location>
        <begin position="244"/>
        <end position="281"/>
    </location>
</feature>
<reference evidence="4" key="1">
    <citation type="submission" date="2018-01" db="EMBL/GenBank/DDBJ databases">
        <authorList>
            <person name="Peeters C."/>
        </authorList>
    </citation>
    <scope>NUCLEOTIDE SEQUENCE [LARGE SCALE GENOMIC DNA]</scope>
</reference>
<dbReference type="AlphaFoldDB" id="A0A2U3I705"/>
<feature type="domain" description="Glyoxalase-like" evidence="2">
    <location>
        <begin position="23"/>
        <end position="211"/>
    </location>
</feature>
<dbReference type="EMBL" id="OGTP01000010">
    <property type="protein sequence ID" value="SPB15973.1"/>
    <property type="molecule type" value="Genomic_DNA"/>
</dbReference>
<keyword evidence="4" id="KW-1185">Reference proteome</keyword>
<dbReference type="InterPro" id="IPR029068">
    <property type="entry name" value="Glyas_Bleomycin-R_OHBP_Dase"/>
</dbReference>
<protein>
    <submittedName>
        <fullName evidence="3">Glyoxalase</fullName>
    </submittedName>
</protein>
<evidence type="ECO:0000313" key="3">
    <source>
        <dbReference type="EMBL" id="SPB15973.1"/>
    </source>
</evidence>
<sequence>MLSAPVYRIALHRHVMTDHRLKLDHFVIAARTLDEGAQFIAAKFGVGTAAGGAHPLMRTHNRLLNLWGGAYLEVIATDPSAADAESPRPRLFALDDPAMQRRLADDGPRLVHWVARVDRPKSLVRWREQYPERIAPVAAMSRAGNTWGLTVPDDGAFPAWQGAGDGVLPSLIQWDTPRHPSGALPETGIALRALTGFHPDAEAVSAQLAWLGAAHLMRVEQTAGAPVLVAQFDLPNGSTLTLGESAEQAAAREEEARQAAKRRRAKKTDTQDDTETPAQPD</sequence>
<dbReference type="Gene3D" id="3.10.180.10">
    <property type="entry name" value="2,3-Dihydroxybiphenyl 1,2-Dioxygenase, domain 1"/>
    <property type="match status" value="1"/>
</dbReference>
<evidence type="ECO:0000256" key="1">
    <source>
        <dbReference type="SAM" id="MobiDB-lite"/>
    </source>
</evidence>
<gene>
    <name evidence="3" type="ORF">NOV72_03171</name>
</gene>
<organism evidence="3 4">
    <name type="scientific">Caballeronia novacaledonica</name>
    <dbReference type="NCBI Taxonomy" id="1544861"/>
    <lineage>
        <taxon>Bacteria</taxon>
        <taxon>Pseudomonadati</taxon>
        <taxon>Pseudomonadota</taxon>
        <taxon>Betaproteobacteria</taxon>
        <taxon>Burkholderiales</taxon>
        <taxon>Burkholderiaceae</taxon>
        <taxon>Caballeronia</taxon>
    </lineage>
</organism>
<dbReference type="Proteomes" id="UP000238169">
    <property type="component" value="Unassembled WGS sequence"/>
</dbReference>
<name>A0A2U3I705_9BURK</name>
<accession>A0A2U3I705</accession>
<proteinExistence type="predicted"/>
<dbReference type="Pfam" id="PF13468">
    <property type="entry name" value="Glyoxalase_3"/>
    <property type="match status" value="1"/>
</dbReference>
<evidence type="ECO:0000259" key="2">
    <source>
        <dbReference type="Pfam" id="PF13468"/>
    </source>
</evidence>
<evidence type="ECO:0000313" key="4">
    <source>
        <dbReference type="Proteomes" id="UP000238169"/>
    </source>
</evidence>
<dbReference type="InterPro" id="IPR025870">
    <property type="entry name" value="Glyoxalase-like_dom"/>
</dbReference>